<dbReference type="EMBL" id="JAMKFE010000015">
    <property type="protein sequence ID" value="MCM5681938.1"/>
    <property type="molecule type" value="Genomic_DNA"/>
</dbReference>
<dbReference type="PANTHER" id="PTHR35342:SF1">
    <property type="entry name" value="BLR4373 PROTEIN"/>
    <property type="match status" value="1"/>
</dbReference>
<feature type="transmembrane region" description="Helical" evidence="1">
    <location>
        <begin position="470"/>
        <end position="492"/>
    </location>
</feature>
<feature type="transmembrane region" description="Helical" evidence="1">
    <location>
        <begin position="147"/>
        <end position="164"/>
    </location>
</feature>
<dbReference type="Proteomes" id="UP001165541">
    <property type="component" value="Unassembled WGS sequence"/>
</dbReference>
<evidence type="ECO:0000313" key="3">
    <source>
        <dbReference type="EMBL" id="MCM5681938.1"/>
    </source>
</evidence>
<feature type="transmembrane region" description="Helical" evidence="1">
    <location>
        <begin position="170"/>
        <end position="191"/>
    </location>
</feature>
<accession>A0ABT0YT65</accession>
<keyword evidence="1" id="KW-1133">Transmembrane helix</keyword>
<comment type="caution">
    <text evidence="3">The sequence shown here is derived from an EMBL/GenBank/DDBJ whole genome shotgun (WGS) entry which is preliminary data.</text>
</comment>
<feature type="transmembrane region" description="Helical" evidence="1">
    <location>
        <begin position="319"/>
        <end position="343"/>
    </location>
</feature>
<dbReference type="InterPro" id="IPR002823">
    <property type="entry name" value="DUF112_TM"/>
</dbReference>
<name>A0ABT0YT65_9BURK</name>
<dbReference type="RefSeq" id="WP_251780419.1">
    <property type="nucleotide sequence ID" value="NZ_JAMKFE010000015.1"/>
</dbReference>
<keyword evidence="4" id="KW-1185">Reference proteome</keyword>
<feature type="domain" description="DUF112" evidence="2">
    <location>
        <begin position="20"/>
        <end position="439"/>
    </location>
</feature>
<feature type="transmembrane region" description="Helical" evidence="1">
    <location>
        <begin position="387"/>
        <end position="405"/>
    </location>
</feature>
<protein>
    <submittedName>
        <fullName evidence="3">Tripartite tricarboxylate transporter permease</fullName>
    </submittedName>
</protein>
<gene>
    <name evidence="3" type="ORF">M8A51_20610</name>
</gene>
<dbReference type="PANTHER" id="PTHR35342">
    <property type="entry name" value="TRICARBOXYLIC TRANSPORT PROTEIN"/>
    <property type="match status" value="1"/>
</dbReference>
<keyword evidence="1" id="KW-0812">Transmembrane</keyword>
<organism evidence="3 4">
    <name type="scientific">Caldimonas mangrovi</name>
    <dbReference type="NCBI Taxonomy" id="2944811"/>
    <lineage>
        <taxon>Bacteria</taxon>
        <taxon>Pseudomonadati</taxon>
        <taxon>Pseudomonadota</taxon>
        <taxon>Betaproteobacteria</taxon>
        <taxon>Burkholderiales</taxon>
        <taxon>Sphaerotilaceae</taxon>
        <taxon>Caldimonas</taxon>
    </lineage>
</organism>
<feature type="transmembrane region" description="Helical" evidence="1">
    <location>
        <begin position="61"/>
        <end position="86"/>
    </location>
</feature>
<evidence type="ECO:0000259" key="2">
    <source>
        <dbReference type="Pfam" id="PF01970"/>
    </source>
</evidence>
<feature type="transmembrane region" description="Helical" evidence="1">
    <location>
        <begin position="106"/>
        <end position="135"/>
    </location>
</feature>
<dbReference type="Pfam" id="PF01970">
    <property type="entry name" value="TctA"/>
    <property type="match status" value="1"/>
</dbReference>
<sequence>MEELSALLQGFAVVLTPTNILVMFIGITLGVLIGVLPGLGGANGVAILLPLTFTMSPTTAIVMLSCIYWGALFGGAITSVLFNIPGEPWSVATTFDGYPMAQRGQAGAALTAAFTSSFVGAFIAVLMITFLAPLVARFALKFGTPEFFAVYLLTFCSFVGMGKGSPFKVLVSMALGFALAVVGMDTVTGQLRMTFGVSEMMRGFDFLIAVIGLFGIGEILTTMEEGLRFSGKSARISPKVVWETWKQLPRYWVTSLRSSVVGMWMGITPGGATPASFMSYGLAKKMSKNGANFGKGDIEGVVAPETAAHAAGTSALLPMLALGIPGSPTAAVLLGGLLIWGLQPGPLLFTEQKDFVWGLIASMYLGNIAGLIVVLCTVPLFASILRIPFSIIAPVIIVICAIGAYTVHNAMLDIALMLGFGVIGYVFKKLDYPLAPLVLALVLGDKAEDSFRQAMLVSQGDVGVMWSNPLVGSITTLALVMLFWPLISRALATLRGPRDDKPGLAGEQAAK</sequence>
<feature type="transmembrane region" description="Helical" evidence="1">
    <location>
        <begin position="203"/>
        <end position="223"/>
    </location>
</feature>
<reference evidence="3" key="1">
    <citation type="submission" date="2022-05" db="EMBL/GenBank/DDBJ databases">
        <title>Schlegelella sp. nov., isolated from mangrove soil.</title>
        <authorList>
            <person name="Liu Y."/>
            <person name="Ge X."/>
            <person name="Liu W."/>
        </authorList>
    </citation>
    <scope>NUCLEOTIDE SEQUENCE</scope>
    <source>
        <strain evidence="3">S2-27</strain>
    </source>
</reference>
<evidence type="ECO:0000256" key="1">
    <source>
        <dbReference type="SAM" id="Phobius"/>
    </source>
</evidence>
<feature type="transmembrane region" description="Helical" evidence="1">
    <location>
        <begin position="355"/>
        <end position="381"/>
    </location>
</feature>
<keyword evidence="1" id="KW-0472">Membrane</keyword>
<feature type="transmembrane region" description="Helical" evidence="1">
    <location>
        <begin position="20"/>
        <end position="49"/>
    </location>
</feature>
<proteinExistence type="predicted"/>
<evidence type="ECO:0000313" key="4">
    <source>
        <dbReference type="Proteomes" id="UP001165541"/>
    </source>
</evidence>